<protein>
    <recommendedName>
        <fullName evidence="4">DUF2680 domain-containing protein</fullName>
    </recommendedName>
</protein>
<evidence type="ECO:0008006" key="4">
    <source>
        <dbReference type="Google" id="ProtNLM"/>
    </source>
</evidence>
<dbReference type="STRING" id="1888891.DSOL_3708"/>
<dbReference type="InterPro" id="IPR024485">
    <property type="entry name" value="DUF2680"/>
</dbReference>
<evidence type="ECO:0000313" key="3">
    <source>
        <dbReference type="Proteomes" id="UP000186102"/>
    </source>
</evidence>
<dbReference type="OrthoDB" id="1809211at2"/>
<evidence type="ECO:0000256" key="1">
    <source>
        <dbReference type="SAM" id="SignalP"/>
    </source>
</evidence>
<feature type="signal peptide" evidence="1">
    <location>
        <begin position="1"/>
        <end position="25"/>
    </location>
</feature>
<keyword evidence="1" id="KW-0732">Signal</keyword>
<keyword evidence="3" id="KW-1185">Reference proteome</keyword>
<dbReference type="AlphaFoldDB" id="A0A1Q8QNY4"/>
<dbReference type="RefSeq" id="WP_075366162.1">
    <property type="nucleotide sequence ID" value="NZ_MLBF01000036.1"/>
</dbReference>
<name>A0A1Q8QNY4_9FIRM</name>
<feature type="chain" id="PRO_5012367217" description="DUF2680 domain-containing protein" evidence="1">
    <location>
        <begin position="26"/>
        <end position="169"/>
    </location>
</feature>
<dbReference type="Pfam" id="PF10925">
    <property type="entry name" value="DUF2680"/>
    <property type="match status" value="1"/>
</dbReference>
<evidence type="ECO:0000313" key="2">
    <source>
        <dbReference type="EMBL" id="OLN29047.1"/>
    </source>
</evidence>
<accession>A0A1Q8QNY4</accession>
<gene>
    <name evidence="2" type="ORF">DSOL_3708</name>
</gene>
<dbReference type="Proteomes" id="UP000186102">
    <property type="component" value="Unassembled WGS sequence"/>
</dbReference>
<reference evidence="2 3" key="1">
    <citation type="submission" date="2016-09" db="EMBL/GenBank/DDBJ databases">
        <title>Complete genome of Desulfosporosinus sp. OL.</title>
        <authorList>
            <person name="Mardanov A."/>
            <person name="Beletsky A."/>
            <person name="Panova A."/>
            <person name="Karnachuk O."/>
            <person name="Ravin N."/>
        </authorList>
    </citation>
    <scope>NUCLEOTIDE SEQUENCE [LARGE SCALE GENOMIC DNA]</scope>
    <source>
        <strain evidence="2 3">OL</strain>
    </source>
</reference>
<comment type="caution">
    <text evidence="2">The sequence shown here is derived from an EMBL/GenBank/DDBJ whole genome shotgun (WGS) entry which is preliminary data.</text>
</comment>
<proteinExistence type="predicted"/>
<dbReference type="EMBL" id="MLBF01000036">
    <property type="protein sequence ID" value="OLN29047.1"/>
    <property type="molecule type" value="Genomic_DNA"/>
</dbReference>
<organism evidence="2 3">
    <name type="scientific">Desulfosporosinus metallidurans</name>
    <dbReference type="NCBI Taxonomy" id="1888891"/>
    <lineage>
        <taxon>Bacteria</taxon>
        <taxon>Bacillati</taxon>
        <taxon>Bacillota</taxon>
        <taxon>Clostridia</taxon>
        <taxon>Eubacteriales</taxon>
        <taxon>Desulfitobacteriaceae</taxon>
        <taxon>Desulfosporosinus</taxon>
    </lineage>
</organism>
<sequence length="169" mass="16919">MKNIKKLIASATIIGVLGVVGTAYAAVTKSPAEITAGLTGQTVTEVNQQRASGKTYGTIAKDAGKLAEFQAQTLEQKKAILDQRVKDGQLTQQQADQIYSAIETNQVTCDGTGSAQLGKTYGLGLGKGTGLGAGQGLGKGNGSGRRGNGMGSGICTGIGTGINSGTAAN</sequence>